<evidence type="ECO:0008006" key="4">
    <source>
        <dbReference type="Google" id="ProtNLM"/>
    </source>
</evidence>
<keyword evidence="1" id="KW-0812">Transmembrane</keyword>
<evidence type="ECO:0000313" key="2">
    <source>
        <dbReference type="EMBL" id="RRJ18995.1"/>
    </source>
</evidence>
<comment type="caution">
    <text evidence="2">The sequence shown here is derived from an EMBL/GenBank/DDBJ whole genome shotgun (WGS) entry which is preliminary data.</text>
</comment>
<feature type="transmembrane region" description="Helical" evidence="1">
    <location>
        <begin position="626"/>
        <end position="647"/>
    </location>
</feature>
<sequence>MPQGEQALATIQSQHKWRFFRSGGFDQVALDCAADLQHLHELDPKLWTVLNCPTTGLEFDHRTAALLDSDGDGQIRVPEILAAVRWCCERLQDAELLFQAPGLPLAAIAEQDAEGLNLKAAARKVLDIAGKTPADPLQVEDFADMTLLFSPHHFNGDGVVVSELTTDPELIQLIAEIKQTQGGVLDRSGAEGINSESLEAFYQQATAVVDWHAAGGSADPLFCPLGEKTAEAVVAFEAVKAKVDDFFVRCQLAAFDHRASDALNPAVTLYEVLANKAISSTDPEVAALPLAAVAAGAPLPLEGGMNPAWTSAMTDFKQKVVEPLLGADGKQNISHLTLQQWQHICQQLESWRLWQLAKPDCSVHQLDAERLKAIVSGDGKAGLEALITQDLAASVFADNLDAVEKLVRYQRDLVTLLRNFVSLSDFYQSKHKAIFQAGTLFLDQRSCELVLKVSDMARHATMAPFSGCYLVYCTCERQGEAPLQIVAALTGGDVDELMVPGRNGVFYDREGRDWRAMVTKVVVQPVSIGQAFWSPYKRVAAFIEAQLQKFAASRDKDIEAKTTSGVTSAAAAPAAPASAPTVVAGFDIAKFAGIFAAMGLAVGAIGTALAAVVSGLFSLLWWQIPLVILGLLLLISGPSMLMAFLTLRRRNLGPLLDANGWAVNTRAKINVPFGAALTGLARLPAGAKRSLADPFAEKKRPWGSLVVLLLVLIAAGVFWWFRLN</sequence>
<proteinExistence type="predicted"/>
<feature type="transmembrane region" description="Helical" evidence="1">
    <location>
        <begin position="702"/>
        <end position="721"/>
    </location>
</feature>
<gene>
    <name evidence="2" type="ORF">EIK76_15730</name>
</gene>
<keyword evidence="1" id="KW-1133">Transmembrane helix</keyword>
<accession>A0A3P3QD80</accession>
<keyword evidence="1" id="KW-0472">Membrane</keyword>
<dbReference type="OrthoDB" id="9785737at2"/>
<feature type="transmembrane region" description="Helical" evidence="1">
    <location>
        <begin position="594"/>
        <end position="620"/>
    </location>
</feature>
<evidence type="ECO:0000256" key="1">
    <source>
        <dbReference type="SAM" id="Phobius"/>
    </source>
</evidence>
<dbReference type="AlphaFoldDB" id="A0A3P3QD80"/>
<dbReference type="Proteomes" id="UP000276260">
    <property type="component" value="Unassembled WGS sequence"/>
</dbReference>
<evidence type="ECO:0000313" key="3">
    <source>
        <dbReference type="Proteomes" id="UP000276260"/>
    </source>
</evidence>
<reference evidence="2 3" key="1">
    <citation type="submission" date="2018-11" db="EMBL/GenBank/DDBJ databases">
        <title>Draft genome analysis of Rheinheimera mesophila isolated from an industrial waste site.</title>
        <authorList>
            <person name="Yu Q."/>
            <person name="Qi Y."/>
            <person name="Zhang H."/>
            <person name="Lu Y."/>
            <person name="Pu J."/>
        </authorList>
    </citation>
    <scope>NUCLEOTIDE SEQUENCE [LARGE SCALE GENOMIC DNA]</scope>
    <source>
        <strain evidence="2 3">IITR13</strain>
    </source>
</reference>
<keyword evidence="3" id="KW-1185">Reference proteome</keyword>
<protein>
    <recommendedName>
        <fullName evidence="4">EF-hand domain-containing protein</fullName>
    </recommendedName>
</protein>
<name>A0A3P3QD80_9GAMM</name>
<organism evidence="2 3">
    <name type="scientific">Rheinheimera mesophila</name>
    <dbReference type="NCBI Taxonomy" id="1547515"/>
    <lineage>
        <taxon>Bacteria</taxon>
        <taxon>Pseudomonadati</taxon>
        <taxon>Pseudomonadota</taxon>
        <taxon>Gammaproteobacteria</taxon>
        <taxon>Chromatiales</taxon>
        <taxon>Chromatiaceae</taxon>
        <taxon>Rheinheimera</taxon>
    </lineage>
</organism>
<dbReference type="EMBL" id="RRCF01000005">
    <property type="protein sequence ID" value="RRJ18995.1"/>
    <property type="molecule type" value="Genomic_DNA"/>
</dbReference>